<gene>
    <name evidence="13" type="ORF">OBE_06219</name>
</gene>
<evidence type="ECO:0000256" key="4">
    <source>
        <dbReference type="ARBA" id="ARBA00022679"/>
    </source>
</evidence>
<evidence type="ECO:0000256" key="10">
    <source>
        <dbReference type="ARBA" id="ARBA00023209"/>
    </source>
</evidence>
<evidence type="ECO:0000256" key="8">
    <source>
        <dbReference type="ARBA" id="ARBA00023098"/>
    </source>
</evidence>
<dbReference type="GO" id="GO:0005886">
    <property type="term" value="C:plasma membrane"/>
    <property type="evidence" value="ECO:0007669"/>
    <property type="project" value="UniProtKB-SubCell"/>
</dbReference>
<evidence type="ECO:0000256" key="2">
    <source>
        <dbReference type="ARBA" id="ARBA00022475"/>
    </source>
</evidence>
<evidence type="ECO:0000256" key="3">
    <source>
        <dbReference type="ARBA" id="ARBA00022516"/>
    </source>
</evidence>
<reference evidence="13" key="1">
    <citation type="journal article" date="2013" name="Environ. Microbiol.">
        <title>Microbiota from the distal guts of lean and obese adolescents exhibit partial functional redundancy besides clear differences in community structure.</title>
        <authorList>
            <person name="Ferrer M."/>
            <person name="Ruiz A."/>
            <person name="Lanza F."/>
            <person name="Haange S.B."/>
            <person name="Oberbach A."/>
            <person name="Till H."/>
            <person name="Bargiela R."/>
            <person name="Campoy C."/>
            <person name="Segura M.T."/>
            <person name="Richter M."/>
            <person name="von Bergen M."/>
            <person name="Seifert J."/>
            <person name="Suarez A."/>
        </authorList>
    </citation>
    <scope>NUCLEOTIDE SEQUENCE</scope>
</reference>
<keyword evidence="8" id="KW-0443">Lipid metabolism</keyword>
<evidence type="ECO:0000256" key="11">
    <source>
        <dbReference type="ARBA" id="ARBA00023264"/>
    </source>
</evidence>
<evidence type="ECO:0000313" key="13">
    <source>
        <dbReference type="EMBL" id="EKC65908.1"/>
    </source>
</evidence>
<organism evidence="13">
    <name type="scientific">human gut metagenome</name>
    <dbReference type="NCBI Taxonomy" id="408170"/>
    <lineage>
        <taxon>unclassified sequences</taxon>
        <taxon>metagenomes</taxon>
        <taxon>organismal metagenomes</taxon>
    </lineage>
</organism>
<accession>K1T8G3</accession>
<evidence type="ECO:0000256" key="9">
    <source>
        <dbReference type="ARBA" id="ARBA00023136"/>
    </source>
</evidence>
<dbReference type="PANTHER" id="PTHR46382">
    <property type="entry name" value="PHOSPHATIDATE CYTIDYLYLTRANSFERASE"/>
    <property type="match status" value="1"/>
</dbReference>
<evidence type="ECO:0000256" key="5">
    <source>
        <dbReference type="ARBA" id="ARBA00022692"/>
    </source>
</evidence>
<evidence type="ECO:0000256" key="7">
    <source>
        <dbReference type="ARBA" id="ARBA00022989"/>
    </source>
</evidence>
<keyword evidence="6 13" id="KW-0548">Nucleotidyltransferase</keyword>
<feature type="transmembrane region" description="Helical" evidence="12">
    <location>
        <begin position="136"/>
        <end position="159"/>
    </location>
</feature>
<keyword evidence="2" id="KW-1003">Cell membrane</keyword>
<feature type="non-terminal residue" evidence="13">
    <location>
        <position position="187"/>
    </location>
</feature>
<dbReference type="GO" id="GO:0016024">
    <property type="term" value="P:CDP-diacylglycerol biosynthetic process"/>
    <property type="evidence" value="ECO:0007669"/>
    <property type="project" value="TreeGrafter"/>
</dbReference>
<sequence length="187" mass="20718">CPRGDHAGCRLLVAVELRSPAAGNPALRNARILHPGRRSGRAAATADRHADRCHPLRCEFRRGLRDRFRPLLRQPDPDAWIRIAAVVPGLHPGALPRRIRSYGEHRCDADGCGLCGAARLADVLYSDAGGESWSPAIMLLFIFIIWANDVFAYLVGMAFGRHRLCERLSPKKSWEGFSAAVGRCRWS</sequence>
<keyword evidence="3" id="KW-0444">Lipid biosynthesis</keyword>
<dbReference type="Pfam" id="PF01148">
    <property type="entry name" value="CTP_transf_1"/>
    <property type="match status" value="1"/>
</dbReference>
<keyword evidence="9 12" id="KW-0472">Membrane</keyword>
<keyword evidence="5 12" id="KW-0812">Transmembrane</keyword>
<comment type="subcellular location">
    <subcellularLocation>
        <location evidence="1">Cell membrane</location>
        <topology evidence="1">Multi-pass membrane protein</topology>
    </subcellularLocation>
</comment>
<evidence type="ECO:0000256" key="6">
    <source>
        <dbReference type="ARBA" id="ARBA00022695"/>
    </source>
</evidence>
<evidence type="ECO:0000256" key="1">
    <source>
        <dbReference type="ARBA" id="ARBA00004651"/>
    </source>
</evidence>
<comment type="caution">
    <text evidence="13">The sequence shown here is derived from an EMBL/GenBank/DDBJ whole genome shotgun (WGS) entry which is preliminary data.</text>
</comment>
<proteinExistence type="predicted"/>
<feature type="non-terminal residue" evidence="13">
    <location>
        <position position="1"/>
    </location>
</feature>
<keyword evidence="10" id="KW-0594">Phospholipid biosynthesis</keyword>
<keyword evidence="7 12" id="KW-1133">Transmembrane helix</keyword>
<dbReference type="AlphaFoldDB" id="K1T8G3"/>
<keyword evidence="11" id="KW-1208">Phospholipid metabolism</keyword>
<name>K1T8G3_9ZZZZ</name>
<protein>
    <submittedName>
        <fullName evidence="13">Phosphatidate cytidylyltransferase</fullName>
        <ecNumber evidence="13">2.7.-.-</ecNumber>
    </submittedName>
</protein>
<dbReference type="EMBL" id="AJWZ01004267">
    <property type="protein sequence ID" value="EKC65908.1"/>
    <property type="molecule type" value="Genomic_DNA"/>
</dbReference>
<keyword evidence="4 13" id="KW-0808">Transferase</keyword>
<dbReference type="EC" id="2.7.-.-" evidence="13"/>
<dbReference type="PANTHER" id="PTHR46382:SF1">
    <property type="entry name" value="PHOSPHATIDATE CYTIDYLYLTRANSFERASE"/>
    <property type="match status" value="1"/>
</dbReference>
<evidence type="ECO:0000256" key="12">
    <source>
        <dbReference type="SAM" id="Phobius"/>
    </source>
</evidence>
<dbReference type="GO" id="GO:0004605">
    <property type="term" value="F:phosphatidate cytidylyltransferase activity"/>
    <property type="evidence" value="ECO:0007669"/>
    <property type="project" value="TreeGrafter"/>
</dbReference>